<evidence type="ECO:0008006" key="6">
    <source>
        <dbReference type="Google" id="ProtNLM"/>
    </source>
</evidence>
<gene>
    <name evidence="2" type="ORF">ARD30_07440</name>
    <name evidence="3" type="ORF">SAMN05660750_02953</name>
</gene>
<dbReference type="EMBL" id="LMAR01000004">
    <property type="protein sequence ID" value="KQK32159.1"/>
    <property type="molecule type" value="Genomic_DNA"/>
</dbReference>
<keyword evidence="4" id="KW-1185">Reference proteome</keyword>
<feature type="signal peptide" evidence="1">
    <location>
        <begin position="1"/>
        <end position="29"/>
    </location>
</feature>
<keyword evidence="1" id="KW-0732">Signal</keyword>
<dbReference type="EMBL" id="FUYX01000007">
    <property type="protein sequence ID" value="SKB90696.1"/>
    <property type="molecule type" value="Genomic_DNA"/>
</dbReference>
<name>A0A0Q3IB35_9HYPH</name>
<evidence type="ECO:0000313" key="4">
    <source>
        <dbReference type="Proteomes" id="UP000051562"/>
    </source>
</evidence>
<feature type="chain" id="PRO_5014520417" description="YXWGXW repeat-containing protein" evidence="1">
    <location>
        <begin position="30"/>
        <end position="197"/>
    </location>
</feature>
<evidence type="ECO:0000256" key="1">
    <source>
        <dbReference type="SAM" id="SignalP"/>
    </source>
</evidence>
<dbReference type="STRING" id="53254.SAMN05660750_02953"/>
<organism evidence="2 4">
    <name type="scientific">Bosea thiooxidans</name>
    <dbReference type="NCBI Taxonomy" id="53254"/>
    <lineage>
        <taxon>Bacteria</taxon>
        <taxon>Pseudomonadati</taxon>
        <taxon>Pseudomonadota</taxon>
        <taxon>Alphaproteobacteria</taxon>
        <taxon>Hyphomicrobiales</taxon>
        <taxon>Boseaceae</taxon>
        <taxon>Bosea</taxon>
    </lineage>
</organism>
<sequence>MARSLSSSRIIAATAFSTALLLGMSAAEAGGCRGSACYNLVTAPPVYGTIDETYQVRPAQVQRRVVPAEYETVTDTVMIAPERRIPHRRAAVYETVTEKVLVAPATRRWEVSRDAWGNTVGCWVDVPAQYGYQSRRVEVSPATVEYETVPAVYTQRQRKVMVRPTEVVREEIPAVYETRQRQVLVSPGSQYWSRSRY</sequence>
<reference evidence="3 5" key="2">
    <citation type="submission" date="2017-02" db="EMBL/GenBank/DDBJ databases">
        <authorList>
            <person name="Peterson S.W."/>
        </authorList>
    </citation>
    <scope>NUCLEOTIDE SEQUENCE [LARGE SCALE GENOMIC DNA]</scope>
    <source>
        <strain evidence="3 5">DSM 9653</strain>
    </source>
</reference>
<evidence type="ECO:0000313" key="3">
    <source>
        <dbReference type="EMBL" id="SKB90696.1"/>
    </source>
</evidence>
<proteinExistence type="predicted"/>
<dbReference type="Proteomes" id="UP000051562">
    <property type="component" value="Unassembled WGS sequence"/>
</dbReference>
<dbReference type="AlphaFoldDB" id="A0A0Q3IB35"/>
<reference evidence="2 4" key="1">
    <citation type="submission" date="2015-10" db="EMBL/GenBank/DDBJ databases">
        <title>Draft genome of Bosea thiooxidans.</title>
        <authorList>
            <person name="Wang X."/>
        </authorList>
    </citation>
    <scope>NUCLEOTIDE SEQUENCE [LARGE SCALE GENOMIC DNA]</scope>
    <source>
        <strain evidence="2 4">CGMCC 9174</strain>
    </source>
</reference>
<evidence type="ECO:0000313" key="5">
    <source>
        <dbReference type="Proteomes" id="UP000190130"/>
    </source>
</evidence>
<protein>
    <recommendedName>
        <fullName evidence="6">YXWGXW repeat-containing protein</fullName>
    </recommendedName>
</protein>
<evidence type="ECO:0000313" key="2">
    <source>
        <dbReference type="EMBL" id="KQK32159.1"/>
    </source>
</evidence>
<accession>A0A0Q3IB35</accession>
<dbReference type="Proteomes" id="UP000190130">
    <property type="component" value="Unassembled WGS sequence"/>
</dbReference>